<comment type="similarity">
    <text evidence="8">Belongs to the bacterial reverse transcriptase family.</text>
</comment>
<proteinExistence type="inferred from homology"/>
<dbReference type="EMBL" id="AP024233">
    <property type="protein sequence ID" value="BCO10628.1"/>
    <property type="molecule type" value="Genomic_DNA"/>
</dbReference>
<dbReference type="GO" id="GO:0003723">
    <property type="term" value="F:RNA binding"/>
    <property type="evidence" value="ECO:0007669"/>
    <property type="project" value="InterPro"/>
</dbReference>
<keyword evidence="2" id="KW-0808">Transferase</keyword>
<evidence type="ECO:0000256" key="3">
    <source>
        <dbReference type="ARBA" id="ARBA00022695"/>
    </source>
</evidence>
<dbReference type="PANTHER" id="PTHR34047">
    <property type="entry name" value="NUCLEAR INTRON MATURASE 1, MITOCHONDRIAL-RELATED"/>
    <property type="match status" value="1"/>
</dbReference>
<keyword evidence="12" id="KW-1185">Reference proteome</keyword>
<comment type="catalytic activity">
    <reaction evidence="9">
        <text>DNA(n) + a 2'-deoxyribonucleoside 5'-triphosphate = DNA(n+1) + diphosphate</text>
        <dbReference type="Rhea" id="RHEA:22508"/>
        <dbReference type="Rhea" id="RHEA-COMP:17339"/>
        <dbReference type="Rhea" id="RHEA-COMP:17340"/>
        <dbReference type="ChEBI" id="CHEBI:33019"/>
        <dbReference type="ChEBI" id="CHEBI:61560"/>
        <dbReference type="ChEBI" id="CHEBI:173112"/>
        <dbReference type="EC" id="2.7.7.49"/>
    </reaction>
</comment>
<dbReference type="CDD" id="cd03487">
    <property type="entry name" value="RT_Bac_retron_II"/>
    <property type="match status" value="1"/>
</dbReference>
<dbReference type="InterPro" id="IPR051083">
    <property type="entry name" value="GrpII_Intron_Splice-Mob/Def"/>
</dbReference>
<evidence type="ECO:0000256" key="1">
    <source>
        <dbReference type="ARBA" id="ARBA00012493"/>
    </source>
</evidence>
<dbReference type="Proteomes" id="UP001063350">
    <property type="component" value="Chromosome"/>
</dbReference>
<dbReference type="InterPro" id="IPR000123">
    <property type="entry name" value="Reverse_transcriptase_msDNA"/>
</dbReference>
<evidence type="ECO:0000256" key="2">
    <source>
        <dbReference type="ARBA" id="ARBA00022679"/>
    </source>
</evidence>
<dbReference type="NCBIfam" id="NF038237">
    <property type="entry name" value="retron_Ec67_fus"/>
    <property type="match status" value="1"/>
</dbReference>
<dbReference type="GO" id="GO:0051607">
    <property type="term" value="P:defense response to virus"/>
    <property type="evidence" value="ECO:0007669"/>
    <property type="project" value="UniProtKB-KW"/>
</dbReference>
<dbReference type="SUPFAM" id="SSF56672">
    <property type="entry name" value="DNA/RNA polymerases"/>
    <property type="match status" value="1"/>
</dbReference>
<evidence type="ECO:0000313" key="12">
    <source>
        <dbReference type="Proteomes" id="UP001063350"/>
    </source>
</evidence>
<evidence type="ECO:0000256" key="6">
    <source>
        <dbReference type="ARBA" id="ARBA00022918"/>
    </source>
</evidence>
<keyword evidence="3" id="KW-0548">Nucleotidyltransferase</keyword>
<evidence type="ECO:0000313" key="11">
    <source>
        <dbReference type="EMBL" id="BCO10628.1"/>
    </source>
</evidence>
<gene>
    <name evidence="11" type="ORF">GF1_30040</name>
</gene>
<dbReference type="GO" id="GO:0046872">
    <property type="term" value="F:metal ion binding"/>
    <property type="evidence" value="ECO:0007669"/>
    <property type="project" value="UniProtKB-KW"/>
</dbReference>
<dbReference type="InterPro" id="IPR000477">
    <property type="entry name" value="RT_dom"/>
</dbReference>
<dbReference type="PROSITE" id="PS50878">
    <property type="entry name" value="RT_POL"/>
    <property type="match status" value="1"/>
</dbReference>
<keyword evidence="4" id="KW-0479">Metal-binding</keyword>
<evidence type="ECO:0000256" key="8">
    <source>
        <dbReference type="ARBA" id="ARBA00034120"/>
    </source>
</evidence>
<dbReference type="AlphaFoldDB" id="A0A915U3J5"/>
<evidence type="ECO:0000256" key="7">
    <source>
        <dbReference type="ARBA" id="ARBA00023118"/>
    </source>
</evidence>
<dbReference type="PANTHER" id="PTHR34047:SF7">
    <property type="entry name" value="RNA-DIRECTED DNA POLYMERASE"/>
    <property type="match status" value="1"/>
</dbReference>
<evidence type="ECO:0000259" key="10">
    <source>
        <dbReference type="PROSITE" id="PS50878"/>
    </source>
</evidence>
<dbReference type="Pfam" id="PF00078">
    <property type="entry name" value="RVT_1"/>
    <property type="match status" value="1"/>
</dbReference>
<organism evidence="11 12">
    <name type="scientific">Desulfolithobacter dissulfuricans</name>
    <dbReference type="NCBI Taxonomy" id="2795293"/>
    <lineage>
        <taxon>Bacteria</taxon>
        <taxon>Pseudomonadati</taxon>
        <taxon>Thermodesulfobacteriota</taxon>
        <taxon>Desulfobulbia</taxon>
        <taxon>Desulfobulbales</taxon>
        <taxon>Desulfobulbaceae</taxon>
        <taxon>Desulfolithobacter</taxon>
    </lineage>
</organism>
<accession>A0A915U3J5</accession>
<dbReference type="InterPro" id="IPR043502">
    <property type="entry name" value="DNA/RNA_pol_sf"/>
</dbReference>
<keyword evidence="6" id="KW-0695">RNA-directed DNA polymerase</keyword>
<keyword evidence="5" id="KW-0460">Magnesium</keyword>
<dbReference type="RefSeq" id="WP_267927354.1">
    <property type="nucleotide sequence ID" value="NZ_AP024233.1"/>
</dbReference>
<protein>
    <recommendedName>
        <fullName evidence="1">RNA-directed DNA polymerase</fullName>
        <ecNumber evidence="1">2.7.7.49</ecNumber>
    </recommendedName>
</protein>
<sequence>MSSLEKLKQTNSLSDLAKLIGYKPNSLAYIIYKIPNEKKYIEFKVPKKTGGERIIKSPTSRLKKLQRRVADLLNDCLEEILSENKHSLSHGFRRNHSIISNAQKHVKKRHVFNVDLKDFFPSINFGRVRGFFIKNHHFKLKPKIATILAQIACHNNELPQGSPCSPVISNLIGHLIDIRMVNLAKRAKCTYSRYADDLTFSTNKKEFPNIIAVRKENGSNIWIPSRTLVNEIKKIGFEVNESKTSLQYKTSRQITTGLIVNKKVNIKKEYYRMARAMCNELFATNEFYLKSDIDGEEAKKGTVNQLIGIVNFIYYVKRLHDKRKLNERHYNPSSITKLYRRLLFYKYFYALKCPLLICEGKTDIIYLRCALKQLAKDFPTLIEKKDEKYNFNIAFLKFSKQLRDVFAIAKGTSGLCRILEMYPKIMSKFYAPGKVFPVIIIIDNDDGASKINSILQNKYKINNHCNREFNYICDNLYVVHIPSLEGQNVSIESLFNPELLKTKIDGKIFNPKSYLDKKKEYSKTVFAEKVVRMNQNDIDFTGFKPLFNRIELAIQNYTQINAEHLEGPWLSRDKNNFEAKINRPSAEG</sequence>
<feature type="domain" description="Reverse transcriptase" evidence="10">
    <location>
        <begin position="26"/>
        <end position="260"/>
    </location>
</feature>
<dbReference type="PRINTS" id="PR00866">
    <property type="entry name" value="RNADNAPOLMS"/>
</dbReference>
<keyword evidence="7" id="KW-0051">Antiviral defense</keyword>
<evidence type="ECO:0000256" key="4">
    <source>
        <dbReference type="ARBA" id="ARBA00022723"/>
    </source>
</evidence>
<dbReference type="GO" id="GO:0003964">
    <property type="term" value="F:RNA-directed DNA polymerase activity"/>
    <property type="evidence" value="ECO:0007669"/>
    <property type="project" value="UniProtKB-KW"/>
</dbReference>
<reference evidence="11" key="1">
    <citation type="submission" date="2020-12" db="EMBL/GenBank/DDBJ databases">
        <title>Desulfobium dissulfuricans gen. nov., sp. nov., a novel mesophilic, sulfate-reducing bacterium isolated from a deep-sea hydrothermal vent.</title>
        <authorList>
            <person name="Hashimoto Y."/>
            <person name="Tame A."/>
            <person name="Sawayama S."/>
            <person name="Miyazaki J."/>
            <person name="Takai K."/>
            <person name="Nakagawa S."/>
        </authorList>
    </citation>
    <scope>NUCLEOTIDE SEQUENCE</scope>
    <source>
        <strain evidence="11">GF1</strain>
    </source>
</reference>
<evidence type="ECO:0000256" key="5">
    <source>
        <dbReference type="ARBA" id="ARBA00022842"/>
    </source>
</evidence>
<dbReference type="InterPro" id="IPR053543">
    <property type="entry name" value="Bacterial_RT"/>
</dbReference>
<dbReference type="EC" id="2.7.7.49" evidence="1"/>
<evidence type="ECO:0000256" key="9">
    <source>
        <dbReference type="ARBA" id="ARBA00048173"/>
    </source>
</evidence>
<dbReference type="KEGG" id="ddu:GF1_30040"/>
<name>A0A915U3J5_9BACT</name>